<dbReference type="PANTHER" id="PTHR32166">
    <property type="entry name" value="OSJNBA0013A04.12 PROTEIN"/>
    <property type="match status" value="1"/>
</dbReference>
<sequence>MAKKKSDKENYDKMPDFDDIDNMIEIEDVDDDEVEEEEVIQKGKKSCSTLKPGKVVALRKQGKMKQTNINDKLDEEKRAQACQYIGRLFYLAGIPFNVACLDEFKWAVEAIGQYGPNMKPPSYHELRVPILKKEIGEANVVQVVLDNGSNYALAGKLLEAKRPNLYWTPCAAHCIDLILEDIGKIPRIAKTLERAIQLTRYIYNHGGVLNMMREYTKQRELVRAGKTRFCTSYLTIISIYKQQHNLRAMFTSEEWVRSRWAKEAIAKRVVKTILMPSFWNTIVYILKVMGPLFRVLHLVDNERKPAMGYIYEAMNRAKEAIINLLMGMKKVGHFLNPEYFYFDPNIATNYEIPEGLYACIQRLVPSAEI</sequence>
<organism evidence="2 3">
    <name type="scientific">Lithocarpus litseifolius</name>
    <dbReference type="NCBI Taxonomy" id="425828"/>
    <lineage>
        <taxon>Eukaryota</taxon>
        <taxon>Viridiplantae</taxon>
        <taxon>Streptophyta</taxon>
        <taxon>Embryophyta</taxon>
        <taxon>Tracheophyta</taxon>
        <taxon>Spermatophyta</taxon>
        <taxon>Magnoliopsida</taxon>
        <taxon>eudicotyledons</taxon>
        <taxon>Gunneridae</taxon>
        <taxon>Pentapetalae</taxon>
        <taxon>rosids</taxon>
        <taxon>fabids</taxon>
        <taxon>Fagales</taxon>
        <taxon>Fagaceae</taxon>
        <taxon>Lithocarpus</taxon>
    </lineage>
</organism>
<dbReference type="Proteomes" id="UP001459277">
    <property type="component" value="Unassembled WGS sequence"/>
</dbReference>
<dbReference type="InterPro" id="IPR012337">
    <property type="entry name" value="RNaseH-like_sf"/>
</dbReference>
<gene>
    <name evidence="2" type="ORF">SO802_004478</name>
</gene>
<dbReference type="SUPFAM" id="SSF53098">
    <property type="entry name" value="Ribonuclease H-like"/>
    <property type="match status" value="1"/>
</dbReference>
<evidence type="ECO:0000313" key="2">
    <source>
        <dbReference type="EMBL" id="KAL0017409.1"/>
    </source>
</evidence>
<dbReference type="PANTHER" id="PTHR32166:SF74">
    <property type="entry name" value="OS05G0256350 PROTEIN"/>
    <property type="match status" value="1"/>
</dbReference>
<name>A0AAW2E724_9ROSI</name>
<accession>A0AAW2E724</accession>
<comment type="caution">
    <text evidence="2">The sequence shown here is derived from an EMBL/GenBank/DDBJ whole genome shotgun (WGS) entry which is preliminary data.</text>
</comment>
<reference evidence="2 3" key="1">
    <citation type="submission" date="2024-01" db="EMBL/GenBank/DDBJ databases">
        <title>A telomere-to-telomere, gap-free genome of sweet tea (Lithocarpus litseifolius).</title>
        <authorList>
            <person name="Zhou J."/>
        </authorList>
    </citation>
    <scope>NUCLEOTIDE SEQUENCE [LARGE SCALE GENOMIC DNA]</scope>
    <source>
        <strain evidence="2">Zhou-2022a</strain>
        <tissue evidence="2">Leaf</tissue>
    </source>
</reference>
<dbReference type="Pfam" id="PF04937">
    <property type="entry name" value="DUF659"/>
    <property type="match status" value="1"/>
</dbReference>
<dbReference type="EMBL" id="JAZDWU010000001">
    <property type="protein sequence ID" value="KAL0017409.1"/>
    <property type="molecule type" value="Genomic_DNA"/>
</dbReference>
<evidence type="ECO:0000313" key="3">
    <source>
        <dbReference type="Proteomes" id="UP001459277"/>
    </source>
</evidence>
<protein>
    <recommendedName>
        <fullName evidence="1">DUF659 domain-containing protein</fullName>
    </recommendedName>
</protein>
<proteinExistence type="predicted"/>
<dbReference type="InterPro" id="IPR007021">
    <property type="entry name" value="DUF659"/>
</dbReference>
<evidence type="ECO:0000259" key="1">
    <source>
        <dbReference type="Pfam" id="PF04937"/>
    </source>
</evidence>
<keyword evidence="3" id="KW-1185">Reference proteome</keyword>
<dbReference type="AlphaFoldDB" id="A0AAW2E724"/>
<feature type="domain" description="DUF659" evidence="1">
    <location>
        <begin position="133"/>
        <end position="195"/>
    </location>
</feature>